<reference evidence="6 7" key="1">
    <citation type="journal article" date="2011" name="Nature">
        <title>Genome sequencing reveals insights into physiology and longevity of the naked mole rat.</title>
        <authorList>
            <person name="Kim E.B."/>
            <person name="Fang X."/>
            <person name="Fushan A.A."/>
            <person name="Huang Z."/>
            <person name="Lobanov A.V."/>
            <person name="Han L."/>
            <person name="Marino S.M."/>
            <person name="Sun X."/>
            <person name="Turanov A.A."/>
            <person name="Yang P."/>
            <person name="Yim S.H."/>
            <person name="Zhao X."/>
            <person name="Kasaikina M.V."/>
            <person name="Stoletzki N."/>
            <person name="Peng C."/>
            <person name="Polak P."/>
            <person name="Xiong Z."/>
            <person name="Kiezun A."/>
            <person name="Zhu Y."/>
            <person name="Chen Y."/>
            <person name="Kryukov G.V."/>
            <person name="Zhang Q."/>
            <person name="Peshkin L."/>
            <person name="Yang L."/>
            <person name="Bronson R.T."/>
            <person name="Buffenstein R."/>
            <person name="Wang B."/>
            <person name="Han C."/>
            <person name="Li Q."/>
            <person name="Chen L."/>
            <person name="Zhao W."/>
            <person name="Sunyaev S.R."/>
            <person name="Park T.J."/>
            <person name="Zhang G."/>
            <person name="Wang J."/>
            <person name="Gladyshev V.N."/>
        </authorList>
    </citation>
    <scope>NUCLEOTIDE SEQUENCE [LARGE SCALE GENOMIC DNA]</scope>
</reference>
<keyword evidence="4" id="KW-0175">Coiled coil</keyword>
<evidence type="ECO:0000259" key="5">
    <source>
        <dbReference type="PROSITE" id="PS51720"/>
    </source>
</evidence>
<gene>
    <name evidence="6" type="ORF">GW7_03461</name>
</gene>
<dbReference type="AlphaFoldDB" id="G5AMK4"/>
<keyword evidence="3" id="KW-0342">GTP-binding</keyword>
<dbReference type="GO" id="GO:0005525">
    <property type="term" value="F:GTP binding"/>
    <property type="evidence" value="ECO:0007669"/>
    <property type="project" value="UniProtKB-KW"/>
</dbReference>
<dbReference type="InterPro" id="IPR045058">
    <property type="entry name" value="GIMA/IAN/Toc"/>
</dbReference>
<comment type="similarity">
    <text evidence="1">Belongs to the TRAFAC class TrmE-Era-EngA-EngB-Septin-like GTPase superfamily. AIG1/Toc34/Toc159-like paraseptin GTPase family. IAN subfamily.</text>
</comment>
<organism evidence="6 7">
    <name type="scientific">Heterocephalus glaber</name>
    <name type="common">Naked mole rat</name>
    <dbReference type="NCBI Taxonomy" id="10181"/>
    <lineage>
        <taxon>Eukaryota</taxon>
        <taxon>Metazoa</taxon>
        <taxon>Chordata</taxon>
        <taxon>Craniata</taxon>
        <taxon>Vertebrata</taxon>
        <taxon>Euteleostomi</taxon>
        <taxon>Mammalia</taxon>
        <taxon>Eutheria</taxon>
        <taxon>Euarchontoglires</taxon>
        <taxon>Glires</taxon>
        <taxon>Rodentia</taxon>
        <taxon>Hystricomorpha</taxon>
        <taxon>Bathyergidae</taxon>
        <taxon>Heterocephalus</taxon>
    </lineage>
</organism>
<dbReference type="EMBL" id="JH166004">
    <property type="protein sequence ID" value="EHA98264.1"/>
    <property type="molecule type" value="Genomic_DNA"/>
</dbReference>
<name>G5AMK4_HETGA</name>
<dbReference type="CDD" id="cd01852">
    <property type="entry name" value="AIG1"/>
    <property type="match status" value="1"/>
</dbReference>
<dbReference type="InterPro" id="IPR006703">
    <property type="entry name" value="G_AIG1"/>
</dbReference>
<dbReference type="STRING" id="10181.G5AMK4"/>
<dbReference type="InParanoid" id="G5AMK4"/>
<evidence type="ECO:0000256" key="3">
    <source>
        <dbReference type="ARBA" id="ARBA00023134"/>
    </source>
</evidence>
<keyword evidence="2" id="KW-0547">Nucleotide-binding</keyword>
<dbReference type="InterPro" id="IPR027417">
    <property type="entry name" value="P-loop_NTPase"/>
</dbReference>
<evidence type="ECO:0000256" key="2">
    <source>
        <dbReference type="ARBA" id="ARBA00022741"/>
    </source>
</evidence>
<dbReference type="FunFam" id="3.40.50.300:FF:000366">
    <property type="entry name" value="GTPase, IMAP family member 2"/>
    <property type="match status" value="1"/>
</dbReference>
<evidence type="ECO:0000313" key="7">
    <source>
        <dbReference type="Proteomes" id="UP000006813"/>
    </source>
</evidence>
<proteinExistence type="inferred from homology"/>
<evidence type="ECO:0000313" key="6">
    <source>
        <dbReference type="EMBL" id="EHA98264.1"/>
    </source>
</evidence>
<sequence>MEGLQKSVYGAMAAGGLEDNRFAVHPPLRIILVGKTGSGKSATGNSILCRPAFQSRLRARSVTSSCQGEMGTWNGRSILVVDTPPIFESRAWTQETYKDIGDCYWLSAPGPHVLLLVTQLGRFTAQDTMAVRRVKEVFGAETMRHMVILFTHKEDLGDKSLDSYVASTDNRSLQALVQECGRRYCAFNNRAACQEQHGQLAELRAVLDGLQCELKGCFLSNDLFLWAHVLRQGGDAAGQEDHRRYLAQVRQQVQKQRRELNEAENNCTSIMSVLSARASARCQECEINNASVLLHDTHGEESWAILQQGKSQGIPRAASVGALAKGIPWSAQM</sequence>
<dbReference type="PANTHER" id="PTHR10903">
    <property type="entry name" value="GTPASE, IMAP FAMILY MEMBER-RELATED"/>
    <property type="match status" value="1"/>
</dbReference>
<dbReference type="PROSITE" id="PS51720">
    <property type="entry name" value="G_AIG1"/>
    <property type="match status" value="1"/>
</dbReference>
<accession>G5AMK4</accession>
<dbReference type="FunCoup" id="G5AMK4">
    <property type="interactions" value="276"/>
</dbReference>
<evidence type="ECO:0000256" key="4">
    <source>
        <dbReference type="SAM" id="Coils"/>
    </source>
</evidence>
<protein>
    <submittedName>
        <fullName evidence="6">GTPase IMAP family member 5</fullName>
    </submittedName>
</protein>
<dbReference type="PANTHER" id="PTHR10903:SF69">
    <property type="entry name" value="GTPASE IMAP FAMILY MEMBER 5"/>
    <property type="match status" value="1"/>
</dbReference>
<evidence type="ECO:0000256" key="1">
    <source>
        <dbReference type="ARBA" id="ARBA00008535"/>
    </source>
</evidence>
<dbReference type="SUPFAM" id="SSF52540">
    <property type="entry name" value="P-loop containing nucleoside triphosphate hydrolases"/>
    <property type="match status" value="1"/>
</dbReference>
<feature type="domain" description="AIG1-type G" evidence="5">
    <location>
        <begin position="25"/>
        <end position="228"/>
    </location>
</feature>
<dbReference type="Pfam" id="PF04548">
    <property type="entry name" value="AIG1"/>
    <property type="match status" value="1"/>
</dbReference>
<dbReference type="Gene3D" id="3.40.50.300">
    <property type="entry name" value="P-loop containing nucleotide triphosphate hydrolases"/>
    <property type="match status" value="1"/>
</dbReference>
<dbReference type="Proteomes" id="UP000006813">
    <property type="component" value="Unassembled WGS sequence"/>
</dbReference>
<feature type="coiled-coil region" evidence="4">
    <location>
        <begin position="246"/>
        <end position="273"/>
    </location>
</feature>